<dbReference type="Proteomes" id="UP000281547">
    <property type="component" value="Unassembled WGS sequence"/>
</dbReference>
<dbReference type="SUPFAM" id="SSF48452">
    <property type="entry name" value="TPR-like"/>
    <property type="match status" value="1"/>
</dbReference>
<evidence type="ECO:0000313" key="2">
    <source>
        <dbReference type="Proteomes" id="UP000281547"/>
    </source>
</evidence>
<dbReference type="InterPro" id="IPR011717">
    <property type="entry name" value="TPR-4"/>
</dbReference>
<dbReference type="Pfam" id="PF07721">
    <property type="entry name" value="TPR_4"/>
    <property type="match status" value="1"/>
</dbReference>
<protein>
    <submittedName>
        <fullName evidence="1">Tetratricopeptide repeat protein</fullName>
    </submittedName>
</protein>
<keyword evidence="2" id="KW-1185">Reference proteome</keyword>
<evidence type="ECO:0000313" key="1">
    <source>
        <dbReference type="EMBL" id="RUT28201.1"/>
    </source>
</evidence>
<dbReference type="Gene3D" id="1.25.40.10">
    <property type="entry name" value="Tetratricopeptide repeat domain"/>
    <property type="match status" value="2"/>
</dbReference>
<dbReference type="InterPro" id="IPR011990">
    <property type="entry name" value="TPR-like_helical_dom_sf"/>
</dbReference>
<dbReference type="PANTHER" id="PTHR12558">
    <property type="entry name" value="CELL DIVISION CYCLE 16,23,27"/>
    <property type="match status" value="1"/>
</dbReference>
<dbReference type="Pfam" id="PF13432">
    <property type="entry name" value="TPR_16"/>
    <property type="match status" value="1"/>
</dbReference>
<sequence length="330" mass="36041">MRGIEAVAMDMMTFRGRVWSLRFTPLPEASQPPAAPRRRPHPHLNRTLGLMIYCSEDRDRRLSPVPAEPMECPMPLAPTRFVPQLRLSAAIALSALLLAGCAANRASTPLPDYTALSGPAAQASLDELAARYRARPRDRQVIIHYAAALRAGGQAEQAIAVLEAGLAAHPEDREIRVAFAKALSEAGRFEQALTVVERAIVPQAPDWNALLVKGAVLDQMGRHEDARRLYAQGLTVAPNEPSLHANLGLSHAITNELDAAETHLRRAVALPRATSRVRQNLALVLGLQGRFADAERIYAAELPPEKVEANMAYIRALLTQQNRWALIEGA</sequence>
<proteinExistence type="predicted"/>
<dbReference type="GO" id="GO:0042802">
    <property type="term" value="F:identical protein binding"/>
    <property type="evidence" value="ECO:0007669"/>
    <property type="project" value="InterPro"/>
</dbReference>
<dbReference type="AlphaFoldDB" id="A0A433X2A3"/>
<dbReference type="PANTHER" id="PTHR12558:SF13">
    <property type="entry name" value="CELL DIVISION CYCLE PROTEIN 27 HOMOLOG"/>
    <property type="match status" value="1"/>
</dbReference>
<comment type="caution">
    <text evidence="1">The sequence shown here is derived from an EMBL/GenBank/DDBJ whole genome shotgun (WGS) entry which is preliminary data.</text>
</comment>
<reference evidence="1 2" key="1">
    <citation type="journal article" date="2016" name="Int. J. Syst. Evol. Microbiol.">
        <title>Arsenicitalea aurantiaca gen. nov., sp. nov., a new member of the family Hyphomicrobiaceae, isolated from high-arsenic sediment.</title>
        <authorList>
            <person name="Mu Y."/>
            <person name="Zhou L."/>
            <person name="Zeng X.C."/>
            <person name="Liu L."/>
            <person name="Pan Y."/>
            <person name="Chen X."/>
            <person name="Wang J."/>
            <person name="Li S."/>
            <person name="Li W.J."/>
            <person name="Wang Y."/>
        </authorList>
    </citation>
    <scope>NUCLEOTIDE SEQUENCE [LARGE SCALE GENOMIC DNA]</scope>
    <source>
        <strain evidence="1 2">42-50</strain>
    </source>
</reference>
<dbReference type="InterPro" id="IPR019734">
    <property type="entry name" value="TPR_rpt"/>
</dbReference>
<organism evidence="1 2">
    <name type="scientific">Arsenicitalea aurantiaca</name>
    <dbReference type="NCBI Taxonomy" id="1783274"/>
    <lineage>
        <taxon>Bacteria</taxon>
        <taxon>Pseudomonadati</taxon>
        <taxon>Pseudomonadota</taxon>
        <taxon>Alphaproteobacteria</taxon>
        <taxon>Hyphomicrobiales</taxon>
        <taxon>Devosiaceae</taxon>
        <taxon>Arsenicitalea</taxon>
    </lineage>
</organism>
<name>A0A433X2A3_9HYPH</name>
<gene>
    <name evidence="1" type="ORF">EMQ25_17540</name>
</gene>
<dbReference type="EMBL" id="RZNJ01000009">
    <property type="protein sequence ID" value="RUT28201.1"/>
    <property type="molecule type" value="Genomic_DNA"/>
</dbReference>
<dbReference type="Pfam" id="PF14559">
    <property type="entry name" value="TPR_19"/>
    <property type="match status" value="1"/>
</dbReference>
<accession>A0A433X2A3</accession>
<dbReference type="SMART" id="SM00028">
    <property type="entry name" value="TPR"/>
    <property type="match status" value="3"/>
</dbReference>